<dbReference type="EMBL" id="JACIEQ010000001">
    <property type="protein sequence ID" value="MBB4021027.1"/>
    <property type="molecule type" value="Genomic_DNA"/>
</dbReference>
<comment type="caution">
    <text evidence="3">The sequence shown here is derived from an EMBL/GenBank/DDBJ whole genome shotgun (WGS) entry which is preliminary data.</text>
</comment>
<feature type="domain" description="Hedgehog/Intein (Hint)" evidence="2">
    <location>
        <begin position="70"/>
        <end position="216"/>
    </location>
</feature>
<proteinExistence type="predicted"/>
<dbReference type="AlphaFoldDB" id="A0A840CFQ8"/>
<gene>
    <name evidence="3" type="ORF">GGR17_000818</name>
</gene>
<evidence type="ECO:0000313" key="4">
    <source>
        <dbReference type="Proteomes" id="UP000585681"/>
    </source>
</evidence>
<dbReference type="SUPFAM" id="SSF51294">
    <property type="entry name" value="Hedgehog/intein (Hint) domain"/>
    <property type="match status" value="1"/>
</dbReference>
<name>A0A840CFQ8_9RHOB</name>
<evidence type="ECO:0000256" key="1">
    <source>
        <dbReference type="SAM" id="MobiDB-lite"/>
    </source>
</evidence>
<dbReference type="Proteomes" id="UP000585681">
    <property type="component" value="Unassembled WGS sequence"/>
</dbReference>
<dbReference type="InterPro" id="IPR028992">
    <property type="entry name" value="Hedgehog/Intein_dom"/>
</dbReference>
<accession>A0A840CFQ8</accession>
<sequence>MGYPHQTAAGIAASRAMKGSLSPARSDRRPPRATPLTRRYEVAGLTRSGALIDFTSVAPATPAFEEAFAAFARGTLIATADGPVAVEDLIPGTMIETADNGPMPLLWVGSMMIFPSLPDVAEDAVRLIRVTADSFGLARPAHDLVLGPRARVLFRHTGCKQMFGTRSAFAPARSYTDGVNMVSVRPAAPVRVYHLVLDGQQILLANGIEVESYHPGTPADVMVDLEMRELFLGLFPHVRNLTDFGPMHIPRLTEHEFEGMRAA</sequence>
<evidence type="ECO:0000313" key="3">
    <source>
        <dbReference type="EMBL" id="MBB4021027.1"/>
    </source>
</evidence>
<reference evidence="3" key="1">
    <citation type="submission" date="2020-08" db="EMBL/GenBank/DDBJ databases">
        <title>Genomic Encyclopedia of Type Strains, Phase IV (KMG-IV): sequencing the most valuable type-strain genomes for metagenomic binning, comparative biology and taxonomic classification.</title>
        <authorList>
            <person name="Goeker M."/>
        </authorList>
    </citation>
    <scope>NUCLEOTIDE SEQUENCE [LARGE SCALE GENOMIC DNA]</scope>
    <source>
        <strain evidence="3">DSM 105040</strain>
    </source>
</reference>
<organism evidence="3 4">
    <name type="scientific">Actibacterium naphthalenivorans</name>
    <dbReference type="NCBI Taxonomy" id="1614693"/>
    <lineage>
        <taxon>Bacteria</taxon>
        <taxon>Pseudomonadati</taxon>
        <taxon>Pseudomonadota</taxon>
        <taxon>Alphaproteobacteria</taxon>
        <taxon>Rhodobacterales</taxon>
        <taxon>Roseobacteraceae</taxon>
        <taxon>Actibacterium</taxon>
    </lineage>
</organism>
<dbReference type="RefSeq" id="WP_054537978.1">
    <property type="nucleotide sequence ID" value="NZ_JACIEQ010000001.1"/>
</dbReference>
<keyword evidence="4" id="KW-1185">Reference proteome</keyword>
<dbReference type="Pfam" id="PF13403">
    <property type="entry name" value="Hint_2"/>
    <property type="match status" value="1"/>
</dbReference>
<protein>
    <recommendedName>
        <fullName evidence="2">Hedgehog/Intein (Hint) domain-containing protein</fullName>
    </recommendedName>
</protein>
<dbReference type="InterPro" id="IPR036844">
    <property type="entry name" value="Hint_dom_sf"/>
</dbReference>
<feature type="region of interest" description="Disordered" evidence="1">
    <location>
        <begin position="14"/>
        <end position="34"/>
    </location>
</feature>
<evidence type="ECO:0000259" key="2">
    <source>
        <dbReference type="Pfam" id="PF13403"/>
    </source>
</evidence>